<protein>
    <submittedName>
        <fullName evidence="1">Uncharacterized protein</fullName>
    </submittedName>
</protein>
<dbReference type="AlphaFoldDB" id="A0A923S337"/>
<sequence>MAKEQDAWNLDAEDAFAVETFVDPREQDLYWETAHEREQYFRPELTYEDYAPAYCVGYIGYAQYRCPFEDAEKSLLANWCRIKGDSRLTLDEARTAIRAAWDRVAARG</sequence>
<dbReference type="RefSeq" id="WP_187082609.1">
    <property type="nucleotide sequence ID" value="NZ_JACORU010000006.1"/>
</dbReference>
<dbReference type="EMBL" id="JACORU010000006">
    <property type="protein sequence ID" value="MBC5766129.1"/>
    <property type="molecule type" value="Genomic_DNA"/>
</dbReference>
<evidence type="ECO:0000313" key="1">
    <source>
        <dbReference type="EMBL" id="MBC5766129.1"/>
    </source>
</evidence>
<comment type="caution">
    <text evidence="1">The sequence shown here is derived from an EMBL/GenBank/DDBJ whole genome shotgun (WGS) entry which is preliminary data.</text>
</comment>
<dbReference type="Proteomes" id="UP000596827">
    <property type="component" value="Unassembled WGS sequence"/>
</dbReference>
<keyword evidence="2" id="KW-1185">Reference proteome</keyword>
<organism evidence="1 2">
    <name type="scientific">Ramlibacter albus</name>
    <dbReference type="NCBI Taxonomy" id="2079448"/>
    <lineage>
        <taxon>Bacteria</taxon>
        <taxon>Pseudomonadati</taxon>
        <taxon>Pseudomonadota</taxon>
        <taxon>Betaproteobacteria</taxon>
        <taxon>Burkholderiales</taxon>
        <taxon>Comamonadaceae</taxon>
        <taxon>Ramlibacter</taxon>
    </lineage>
</organism>
<proteinExistence type="predicted"/>
<accession>A0A923S337</accession>
<name>A0A923S337_9BURK</name>
<evidence type="ECO:0000313" key="2">
    <source>
        <dbReference type="Proteomes" id="UP000596827"/>
    </source>
</evidence>
<gene>
    <name evidence="1" type="ORF">H8R02_16800</name>
</gene>
<reference evidence="1" key="1">
    <citation type="submission" date="2020-08" db="EMBL/GenBank/DDBJ databases">
        <title>Ramlibacter sp. GTP1 16S ribosomal RNA gene genome sequencing and assembly.</title>
        <authorList>
            <person name="Kang M."/>
        </authorList>
    </citation>
    <scope>NUCLEOTIDE SEQUENCE</scope>
    <source>
        <strain evidence="1">GTP1</strain>
    </source>
</reference>